<gene>
    <name evidence="1" type="ORF">EG244_15945</name>
</gene>
<protein>
    <submittedName>
        <fullName evidence="1">NAD-dependent DNA ligase</fullName>
    </submittedName>
</protein>
<dbReference type="AlphaFoldDB" id="A0A3P3DCE9"/>
<sequence length="203" mass="22401">MTDAARAGQFLGQRINEKQTHEVIGLARGLLADGHLSDHEIHFLHKYLVASEAAQTNPLVSRLVQRVKEAVADGLISEEERTDLTAIMTSLTANDFELGEVLKATSLPLCVPAPALNFTDARISFTGTFVFGKRHECETAAAALGAICGNLTQKTRYLVIGEYATESWKFSSFGNKIMQAAEWRDRGVPINIVSEQHWRKYLA</sequence>
<organism evidence="1 2">
    <name type="scientific">Falsigemmobacter faecalis</name>
    <dbReference type="NCBI Taxonomy" id="2488730"/>
    <lineage>
        <taxon>Bacteria</taxon>
        <taxon>Pseudomonadati</taxon>
        <taxon>Pseudomonadota</taxon>
        <taxon>Alphaproteobacteria</taxon>
        <taxon>Rhodobacterales</taxon>
        <taxon>Paracoccaceae</taxon>
        <taxon>Falsigemmobacter</taxon>
    </lineage>
</organism>
<dbReference type="RefSeq" id="WP_124966176.1">
    <property type="nucleotide sequence ID" value="NZ_RRAZ01000028.1"/>
</dbReference>
<dbReference type="OrthoDB" id="5451971at2"/>
<name>A0A3P3DCE9_9RHOB</name>
<evidence type="ECO:0000313" key="1">
    <source>
        <dbReference type="EMBL" id="RRH72005.1"/>
    </source>
</evidence>
<dbReference type="GO" id="GO:0016874">
    <property type="term" value="F:ligase activity"/>
    <property type="evidence" value="ECO:0007669"/>
    <property type="project" value="UniProtKB-KW"/>
</dbReference>
<evidence type="ECO:0000313" key="2">
    <source>
        <dbReference type="Proteomes" id="UP000282125"/>
    </source>
</evidence>
<proteinExistence type="predicted"/>
<keyword evidence="1" id="KW-0436">Ligase</keyword>
<dbReference type="CDD" id="cd17748">
    <property type="entry name" value="BRCT_DNA_ligase_like"/>
    <property type="match status" value="1"/>
</dbReference>
<comment type="caution">
    <text evidence="1">The sequence shown here is derived from an EMBL/GenBank/DDBJ whole genome shotgun (WGS) entry which is preliminary data.</text>
</comment>
<keyword evidence="2" id="KW-1185">Reference proteome</keyword>
<reference evidence="1 2" key="1">
    <citation type="submission" date="2018-11" db="EMBL/GenBank/DDBJ databases">
        <title>Gemmobacter sp. nov., YIM 102744-1 draft genome.</title>
        <authorList>
            <person name="Li G."/>
            <person name="Jiang Y."/>
        </authorList>
    </citation>
    <scope>NUCLEOTIDE SEQUENCE [LARGE SCALE GENOMIC DNA]</scope>
    <source>
        <strain evidence="1 2">YIM 102744-1</strain>
    </source>
</reference>
<dbReference type="EMBL" id="RRAZ01000028">
    <property type="protein sequence ID" value="RRH72005.1"/>
    <property type="molecule type" value="Genomic_DNA"/>
</dbReference>
<dbReference type="Proteomes" id="UP000282125">
    <property type="component" value="Unassembled WGS sequence"/>
</dbReference>
<accession>A0A3P3DCE9</accession>
<dbReference type="InterPro" id="IPR036420">
    <property type="entry name" value="BRCT_dom_sf"/>
</dbReference>
<dbReference type="Gene3D" id="3.40.50.10190">
    <property type="entry name" value="BRCT domain"/>
    <property type="match status" value="1"/>
</dbReference>